<evidence type="ECO:0000256" key="3">
    <source>
        <dbReference type="ARBA" id="ARBA00022692"/>
    </source>
</evidence>
<dbReference type="InterPro" id="IPR007369">
    <property type="entry name" value="Peptidase_A22B_SPP"/>
</dbReference>
<dbReference type="InParanoid" id="A0A1Y2GBE4"/>
<gene>
    <name evidence="9" type="ORF">BCR41DRAFT_381987</name>
</gene>
<dbReference type="Pfam" id="PF04258">
    <property type="entry name" value="Peptidase_A22B"/>
    <property type="match status" value="1"/>
</dbReference>
<feature type="transmembrane region" description="Helical" evidence="8">
    <location>
        <begin position="338"/>
        <end position="359"/>
    </location>
</feature>
<evidence type="ECO:0000313" key="9">
    <source>
        <dbReference type="EMBL" id="ORZ06096.1"/>
    </source>
</evidence>
<feature type="transmembrane region" description="Helical" evidence="8">
    <location>
        <begin position="312"/>
        <end position="332"/>
    </location>
</feature>
<evidence type="ECO:0000256" key="6">
    <source>
        <dbReference type="ARBA" id="ARBA00022989"/>
    </source>
</evidence>
<keyword evidence="6 8" id="KW-1133">Transmembrane helix</keyword>
<dbReference type="EMBL" id="MCFF01000047">
    <property type="protein sequence ID" value="ORZ06096.1"/>
    <property type="molecule type" value="Genomic_DNA"/>
</dbReference>
<evidence type="ECO:0000256" key="5">
    <source>
        <dbReference type="ARBA" id="ARBA00022824"/>
    </source>
</evidence>
<proteinExistence type="inferred from homology"/>
<dbReference type="InterPro" id="IPR006639">
    <property type="entry name" value="Preselin/SPP"/>
</dbReference>
<name>A0A1Y2GBE4_9FUNG</name>
<feature type="transmembrane region" description="Helical" evidence="8">
    <location>
        <begin position="188"/>
        <end position="206"/>
    </location>
</feature>
<accession>A0A1Y2GBE4</accession>
<evidence type="ECO:0000256" key="1">
    <source>
        <dbReference type="ARBA" id="ARBA00004477"/>
    </source>
</evidence>
<keyword evidence="3 8" id="KW-0812">Transmembrane</keyword>
<comment type="subcellular location">
    <subcellularLocation>
        <location evidence="1">Endoplasmic reticulum membrane</location>
        <topology evidence="1">Multi-pass membrane protein</topology>
    </subcellularLocation>
</comment>
<comment type="similarity">
    <text evidence="2">Belongs to the peptidase A22B family.</text>
</comment>
<dbReference type="GO" id="GO:0042500">
    <property type="term" value="F:aspartic endopeptidase activity, intramembrane cleaving"/>
    <property type="evidence" value="ECO:0007669"/>
    <property type="project" value="InterPro"/>
</dbReference>
<dbReference type="FunCoup" id="A0A1Y2GBE4">
    <property type="interactions" value="175"/>
</dbReference>
<dbReference type="SMART" id="SM00730">
    <property type="entry name" value="PSN"/>
    <property type="match status" value="1"/>
</dbReference>
<reference evidence="9 10" key="1">
    <citation type="submission" date="2016-07" db="EMBL/GenBank/DDBJ databases">
        <title>Pervasive Adenine N6-methylation of Active Genes in Fungi.</title>
        <authorList>
            <consortium name="DOE Joint Genome Institute"/>
            <person name="Mondo S.J."/>
            <person name="Dannebaum R.O."/>
            <person name="Kuo R.C."/>
            <person name="Labutti K."/>
            <person name="Haridas S."/>
            <person name="Kuo A."/>
            <person name="Salamov A."/>
            <person name="Ahrendt S.R."/>
            <person name="Lipzen A."/>
            <person name="Sullivan W."/>
            <person name="Andreopoulos W.B."/>
            <person name="Clum A."/>
            <person name="Lindquist E."/>
            <person name="Daum C."/>
            <person name="Ramamoorthy G.K."/>
            <person name="Gryganskyi A."/>
            <person name="Culley D."/>
            <person name="Magnuson J.K."/>
            <person name="James T.Y."/>
            <person name="O'Malley M.A."/>
            <person name="Stajich J.E."/>
            <person name="Spatafora J.W."/>
            <person name="Visel A."/>
            <person name="Grigoriev I.V."/>
        </authorList>
    </citation>
    <scope>NUCLEOTIDE SEQUENCE [LARGE SCALE GENOMIC DNA]</scope>
    <source>
        <strain evidence="9 10">NRRL 3116</strain>
    </source>
</reference>
<sequence length="401" mass="45114">MAPKNVFSPEAVEQGLYIAYTALSVMAIVPIYFGSFASLKKWQNPDSRKRILKRQIDESGEDDDMQEDTPSEVLSSRGAYSLPLFGPALLYGLNLAYTHWNRTYINYVISAYFVLLSVFAFTQAGVNTFDGIANLLGIRVDSFYVTLAKRSKAAVPLEFYSARFTIIHTAMLMGSILLSGYYVATRHWIVSNILAISLGLSAIQTLTLDSFKSGMTLLINFLLHDSFLMYGSDMLVSVTKSIDFIPIRITFPRLLSGLLVDGQTYFRDEFVVLNLGDIVIPGLFVALCLHFDQYRSGIKNHELGRSTNFRKPYFIACIIAYILGLGVSFYIMHATRNTYPTLLFLVPACILSVIMTASVRGEMRQVFAFVTEEGLEAIRIKKEALNRKRRRVQTTRYASRG</sequence>
<keyword evidence="7 8" id="KW-0472">Membrane</keyword>
<dbReference type="RefSeq" id="XP_021877365.1">
    <property type="nucleotide sequence ID" value="XM_022027339.1"/>
</dbReference>
<evidence type="ECO:0000256" key="4">
    <source>
        <dbReference type="ARBA" id="ARBA00022801"/>
    </source>
</evidence>
<evidence type="ECO:0000256" key="8">
    <source>
        <dbReference type="SAM" id="Phobius"/>
    </source>
</evidence>
<feature type="transmembrane region" description="Helical" evidence="8">
    <location>
        <begin position="104"/>
        <end position="125"/>
    </location>
</feature>
<keyword evidence="4" id="KW-0378">Hydrolase</keyword>
<keyword evidence="5" id="KW-0256">Endoplasmic reticulum</keyword>
<keyword evidence="10" id="KW-1185">Reference proteome</keyword>
<dbReference type="GO" id="GO:0006465">
    <property type="term" value="P:signal peptide processing"/>
    <property type="evidence" value="ECO:0007669"/>
    <property type="project" value="TreeGrafter"/>
</dbReference>
<evidence type="ECO:0000313" key="10">
    <source>
        <dbReference type="Proteomes" id="UP000193648"/>
    </source>
</evidence>
<dbReference type="GO" id="GO:0098553">
    <property type="term" value="C:lumenal side of endoplasmic reticulum membrane"/>
    <property type="evidence" value="ECO:0007669"/>
    <property type="project" value="TreeGrafter"/>
</dbReference>
<dbReference type="STRING" id="64571.A0A1Y2GBE4"/>
<dbReference type="GeneID" id="33569182"/>
<comment type="caution">
    <text evidence="9">The sequence shown here is derived from an EMBL/GenBank/DDBJ whole genome shotgun (WGS) entry which is preliminary data.</text>
</comment>
<organism evidence="9 10">
    <name type="scientific">Lobosporangium transversale</name>
    <dbReference type="NCBI Taxonomy" id="64571"/>
    <lineage>
        <taxon>Eukaryota</taxon>
        <taxon>Fungi</taxon>
        <taxon>Fungi incertae sedis</taxon>
        <taxon>Mucoromycota</taxon>
        <taxon>Mortierellomycotina</taxon>
        <taxon>Mortierellomycetes</taxon>
        <taxon>Mortierellales</taxon>
        <taxon>Mortierellaceae</taxon>
        <taxon>Lobosporangium</taxon>
    </lineage>
</organism>
<dbReference type="PANTHER" id="PTHR12174">
    <property type="entry name" value="SIGNAL PEPTIDE PEPTIDASE"/>
    <property type="match status" value="1"/>
</dbReference>
<evidence type="ECO:0000256" key="7">
    <source>
        <dbReference type="ARBA" id="ARBA00023136"/>
    </source>
</evidence>
<feature type="transmembrane region" description="Helical" evidence="8">
    <location>
        <begin position="271"/>
        <end position="291"/>
    </location>
</feature>
<protein>
    <submittedName>
        <fullName evidence="9">Signal peptide peptidase-domain-containing protein</fullName>
    </submittedName>
</protein>
<dbReference type="GO" id="GO:0098554">
    <property type="term" value="C:cytoplasmic side of endoplasmic reticulum membrane"/>
    <property type="evidence" value="ECO:0007669"/>
    <property type="project" value="TreeGrafter"/>
</dbReference>
<feature type="transmembrane region" description="Helical" evidence="8">
    <location>
        <begin position="17"/>
        <end position="39"/>
    </location>
</feature>
<dbReference type="OrthoDB" id="29661at2759"/>
<dbReference type="AlphaFoldDB" id="A0A1Y2GBE4"/>
<dbReference type="Proteomes" id="UP000193648">
    <property type="component" value="Unassembled WGS sequence"/>
</dbReference>
<feature type="transmembrane region" description="Helical" evidence="8">
    <location>
        <begin position="160"/>
        <end position="182"/>
    </location>
</feature>
<dbReference type="PANTHER" id="PTHR12174:SF23">
    <property type="entry name" value="MINOR HISTOCOMPATIBILITY ANTIGEN H13"/>
    <property type="match status" value="1"/>
</dbReference>
<evidence type="ECO:0000256" key="2">
    <source>
        <dbReference type="ARBA" id="ARBA00006859"/>
    </source>
</evidence>
<dbReference type="GO" id="GO:0033619">
    <property type="term" value="P:membrane protein proteolysis"/>
    <property type="evidence" value="ECO:0007669"/>
    <property type="project" value="TreeGrafter"/>
</dbReference>